<dbReference type="RefSeq" id="WP_108187629.1">
    <property type="nucleotide sequence ID" value="NZ_PIFK01000015.1"/>
</dbReference>
<dbReference type="InterPro" id="IPR005094">
    <property type="entry name" value="Endonuclease_MobA/VirD2"/>
</dbReference>
<accession>A0A2T5EWZ3</accession>
<dbReference type="EMBL" id="PIFK01000015">
    <property type="protein sequence ID" value="PTP36332.1"/>
    <property type="molecule type" value="Genomic_DNA"/>
</dbReference>
<reference evidence="2 3" key="1">
    <citation type="submission" date="2017-11" db="EMBL/GenBank/DDBJ databases">
        <title>Population delineation of vibrios coincides with oyster pathogenicity.</title>
        <authorList>
            <person name="Bruto M."/>
            <person name="Labreuche Y."/>
            <person name="James A."/>
            <person name="Piel D."/>
            <person name="Chenivesse S."/>
            <person name="Petton B."/>
            <person name="Polz M.F."/>
            <person name="Le Roux F."/>
        </authorList>
    </citation>
    <scope>NUCLEOTIDE SEQUENCE [LARGE SCALE GENOMIC DNA]</scope>
    <source>
        <strain evidence="2 3">FF_144</strain>
    </source>
</reference>
<organism evidence="2 3">
    <name type="scientific">Vibrio splendidus</name>
    <dbReference type="NCBI Taxonomy" id="29497"/>
    <lineage>
        <taxon>Bacteria</taxon>
        <taxon>Pseudomonadati</taxon>
        <taxon>Pseudomonadota</taxon>
        <taxon>Gammaproteobacteria</taxon>
        <taxon>Vibrionales</taxon>
        <taxon>Vibrionaceae</taxon>
        <taxon>Vibrio</taxon>
    </lineage>
</organism>
<comment type="caution">
    <text evidence="2">The sequence shown here is derived from an EMBL/GenBank/DDBJ whole genome shotgun (WGS) entry which is preliminary data.</text>
</comment>
<dbReference type="Pfam" id="PF03432">
    <property type="entry name" value="Relaxase"/>
    <property type="match status" value="1"/>
</dbReference>
<sequence>MIFEELKPKSNQTIKDASDLILYTSAQTKDDVARLAKYAAGQTKQEELNSPISQFICANEIYSIPDGAEKNARDVDWSEAIEELQNAYKLNKNTKQHFRHFIISLDVNESLNKSQWTKIANTLMKKLGFENAKYIAFRHSDTDNEHIHLVTSCVDIVNRKIINNWQNYNKAQEVMRFFEKKYNLNQIESSADKNKGYDNKINNANKHSLKHMMRRKIETAILSLGHKQASLPELELALLHNGIQIKLTKDKANKQFRGITYKFGDIKFTGSALKSGNKFALGGLVKNGVLAKSVLEVHNYQEPPTEDLERFDFLRKLSTEKLATLEEITSRRRSEEKENDELFFNAVTLKHHNARMQRLFEGNRLYKEYIRHAKRRRKTFEERAIDQVVLELESSLTRNSTLSFKLLYCLLQTLIELIERAGMKMEFELTSEEFDCGLKHTKLNLDNQLTIISNNAE</sequence>
<dbReference type="AlphaFoldDB" id="A0A2T5EWZ3"/>
<gene>
    <name evidence="2" type="ORF">CWO07_09290</name>
</gene>
<evidence type="ECO:0000313" key="2">
    <source>
        <dbReference type="EMBL" id="PTP36332.1"/>
    </source>
</evidence>
<feature type="domain" description="MobA/VirD2-like nuclease" evidence="1">
    <location>
        <begin position="71"/>
        <end position="184"/>
    </location>
</feature>
<name>A0A2T5EWZ3_VIBSP</name>
<evidence type="ECO:0000259" key="1">
    <source>
        <dbReference type="Pfam" id="PF03432"/>
    </source>
</evidence>
<evidence type="ECO:0000313" key="3">
    <source>
        <dbReference type="Proteomes" id="UP000244197"/>
    </source>
</evidence>
<protein>
    <submittedName>
        <fullName evidence="2">Relaxase</fullName>
    </submittedName>
</protein>
<proteinExistence type="predicted"/>
<dbReference type="Proteomes" id="UP000244197">
    <property type="component" value="Unassembled WGS sequence"/>
</dbReference>